<dbReference type="EMBL" id="KV878899">
    <property type="protein sequence ID" value="OJJ83623.1"/>
    <property type="molecule type" value="Genomic_DNA"/>
</dbReference>
<evidence type="ECO:0000313" key="1">
    <source>
        <dbReference type="EMBL" id="OJJ83623.1"/>
    </source>
</evidence>
<dbReference type="RefSeq" id="XP_022400321.1">
    <property type="nucleotide sequence ID" value="XM_022545499.1"/>
</dbReference>
<dbReference type="Proteomes" id="UP000184300">
    <property type="component" value="Unassembled WGS sequence"/>
</dbReference>
<name>A0A1L9VIA8_ASPGL</name>
<proteinExistence type="predicted"/>
<organism evidence="1 2">
    <name type="scientific">Aspergillus glaucus CBS 516.65</name>
    <dbReference type="NCBI Taxonomy" id="1160497"/>
    <lineage>
        <taxon>Eukaryota</taxon>
        <taxon>Fungi</taxon>
        <taxon>Dikarya</taxon>
        <taxon>Ascomycota</taxon>
        <taxon>Pezizomycotina</taxon>
        <taxon>Eurotiomycetes</taxon>
        <taxon>Eurotiomycetidae</taxon>
        <taxon>Eurotiales</taxon>
        <taxon>Aspergillaceae</taxon>
        <taxon>Aspergillus</taxon>
        <taxon>Aspergillus subgen. Aspergillus</taxon>
    </lineage>
</organism>
<accession>A0A1L9VIA8</accession>
<dbReference type="STRING" id="1160497.A0A1L9VIA8"/>
<gene>
    <name evidence="1" type="ORF">ASPGLDRAFT_418591</name>
</gene>
<keyword evidence="2" id="KW-1185">Reference proteome</keyword>
<dbReference type="GeneID" id="34461760"/>
<evidence type="ECO:0000313" key="2">
    <source>
        <dbReference type="Proteomes" id="UP000184300"/>
    </source>
</evidence>
<dbReference type="OrthoDB" id="4485682at2759"/>
<protein>
    <submittedName>
        <fullName evidence="1">Uncharacterized protein</fullName>
    </submittedName>
</protein>
<dbReference type="VEuPathDB" id="FungiDB:ASPGLDRAFT_418591"/>
<sequence>MYQSGFLVFVRYWGVFWCEEMDRLFPYDLRRKMTNLVCTALTDEYNLDLGPKTQPSVNIDDHLFTTYHLMAVSDVHFSVIGYA</sequence>
<dbReference type="AlphaFoldDB" id="A0A1L9VIA8"/>
<reference evidence="2" key="1">
    <citation type="journal article" date="2017" name="Genome Biol.">
        <title>Comparative genomics reveals high biological diversity and specific adaptations in the industrially and medically important fungal genus Aspergillus.</title>
        <authorList>
            <person name="de Vries R.P."/>
            <person name="Riley R."/>
            <person name="Wiebenga A."/>
            <person name="Aguilar-Osorio G."/>
            <person name="Amillis S."/>
            <person name="Uchima C.A."/>
            <person name="Anderluh G."/>
            <person name="Asadollahi M."/>
            <person name="Askin M."/>
            <person name="Barry K."/>
            <person name="Battaglia E."/>
            <person name="Bayram O."/>
            <person name="Benocci T."/>
            <person name="Braus-Stromeyer S.A."/>
            <person name="Caldana C."/>
            <person name="Canovas D."/>
            <person name="Cerqueira G.C."/>
            <person name="Chen F."/>
            <person name="Chen W."/>
            <person name="Choi C."/>
            <person name="Clum A."/>
            <person name="Dos Santos R.A."/>
            <person name="Damasio A.R."/>
            <person name="Diallinas G."/>
            <person name="Emri T."/>
            <person name="Fekete E."/>
            <person name="Flipphi M."/>
            <person name="Freyberg S."/>
            <person name="Gallo A."/>
            <person name="Gournas C."/>
            <person name="Habgood R."/>
            <person name="Hainaut M."/>
            <person name="Harispe M.L."/>
            <person name="Henrissat B."/>
            <person name="Hilden K.S."/>
            <person name="Hope R."/>
            <person name="Hossain A."/>
            <person name="Karabika E."/>
            <person name="Karaffa L."/>
            <person name="Karanyi Z."/>
            <person name="Krasevec N."/>
            <person name="Kuo A."/>
            <person name="Kusch H."/>
            <person name="LaButti K."/>
            <person name="Lagendijk E.L."/>
            <person name="Lapidus A."/>
            <person name="Levasseur A."/>
            <person name="Lindquist E."/>
            <person name="Lipzen A."/>
            <person name="Logrieco A.F."/>
            <person name="MacCabe A."/>
            <person name="Maekelae M.R."/>
            <person name="Malavazi I."/>
            <person name="Melin P."/>
            <person name="Meyer V."/>
            <person name="Mielnichuk N."/>
            <person name="Miskei M."/>
            <person name="Molnar A.P."/>
            <person name="Mule G."/>
            <person name="Ngan C.Y."/>
            <person name="Orejas M."/>
            <person name="Orosz E."/>
            <person name="Ouedraogo J.P."/>
            <person name="Overkamp K.M."/>
            <person name="Park H.-S."/>
            <person name="Perrone G."/>
            <person name="Piumi F."/>
            <person name="Punt P.J."/>
            <person name="Ram A.F."/>
            <person name="Ramon A."/>
            <person name="Rauscher S."/>
            <person name="Record E."/>
            <person name="Riano-Pachon D.M."/>
            <person name="Robert V."/>
            <person name="Roehrig J."/>
            <person name="Ruller R."/>
            <person name="Salamov A."/>
            <person name="Salih N.S."/>
            <person name="Samson R.A."/>
            <person name="Sandor E."/>
            <person name="Sanguinetti M."/>
            <person name="Schuetze T."/>
            <person name="Sepcic K."/>
            <person name="Shelest E."/>
            <person name="Sherlock G."/>
            <person name="Sophianopoulou V."/>
            <person name="Squina F.M."/>
            <person name="Sun H."/>
            <person name="Susca A."/>
            <person name="Todd R.B."/>
            <person name="Tsang A."/>
            <person name="Unkles S.E."/>
            <person name="van de Wiele N."/>
            <person name="van Rossen-Uffink D."/>
            <person name="Oliveira J.V."/>
            <person name="Vesth T.C."/>
            <person name="Visser J."/>
            <person name="Yu J.-H."/>
            <person name="Zhou M."/>
            <person name="Andersen M.R."/>
            <person name="Archer D.B."/>
            <person name="Baker S.E."/>
            <person name="Benoit I."/>
            <person name="Brakhage A.A."/>
            <person name="Braus G.H."/>
            <person name="Fischer R."/>
            <person name="Frisvad J.C."/>
            <person name="Goldman G.H."/>
            <person name="Houbraken J."/>
            <person name="Oakley B."/>
            <person name="Pocsi I."/>
            <person name="Scazzocchio C."/>
            <person name="Seiboth B."/>
            <person name="vanKuyk P.A."/>
            <person name="Wortman J."/>
            <person name="Dyer P.S."/>
            <person name="Grigoriev I.V."/>
        </authorList>
    </citation>
    <scope>NUCLEOTIDE SEQUENCE [LARGE SCALE GENOMIC DNA]</scope>
    <source>
        <strain evidence="2">CBS 516.65</strain>
    </source>
</reference>